<dbReference type="Proteomes" id="UP000504638">
    <property type="component" value="Unplaced"/>
</dbReference>
<feature type="compositionally biased region" description="Gly residues" evidence="1">
    <location>
        <begin position="693"/>
        <end position="703"/>
    </location>
</feature>
<dbReference type="EMBL" id="ML975149">
    <property type="protein sequence ID" value="KAF1817660.1"/>
    <property type="molecule type" value="Genomic_DNA"/>
</dbReference>
<feature type="region of interest" description="Disordered" evidence="1">
    <location>
        <begin position="1"/>
        <end position="387"/>
    </location>
</feature>
<evidence type="ECO:0000313" key="3">
    <source>
        <dbReference type="EMBL" id="KAF1817660.1"/>
    </source>
</evidence>
<reference evidence="3 5" key="1">
    <citation type="submission" date="2020-01" db="EMBL/GenBank/DDBJ databases">
        <authorList>
            <consortium name="DOE Joint Genome Institute"/>
            <person name="Haridas S."/>
            <person name="Albert R."/>
            <person name="Binder M."/>
            <person name="Bloem J."/>
            <person name="Labutti K."/>
            <person name="Salamov A."/>
            <person name="Andreopoulos B."/>
            <person name="Baker S.E."/>
            <person name="Barry K."/>
            <person name="Bills G."/>
            <person name="Bluhm B.H."/>
            <person name="Cannon C."/>
            <person name="Castanera R."/>
            <person name="Culley D.E."/>
            <person name="Daum C."/>
            <person name="Ezra D."/>
            <person name="Gonzalez J.B."/>
            <person name="Henrissat B."/>
            <person name="Kuo A."/>
            <person name="Liang C."/>
            <person name="Lipzen A."/>
            <person name="Lutzoni F."/>
            <person name="Magnuson J."/>
            <person name="Mondo S."/>
            <person name="Nolan M."/>
            <person name="Ohm R."/>
            <person name="Pangilinan J."/>
            <person name="Park H.-J."/>
            <person name="Ramirez L."/>
            <person name="Alfaro M."/>
            <person name="Sun H."/>
            <person name="Tritt A."/>
            <person name="Yoshinaga Y."/>
            <person name="Zwiers L.-H."/>
            <person name="Turgeon B.G."/>
            <person name="Goodwin S.B."/>
            <person name="Spatafora J.W."/>
            <person name="Crous P.W."/>
            <person name="Grigoriev I.V."/>
        </authorList>
    </citation>
    <scope>NUCLEOTIDE SEQUENCE</scope>
    <source>
        <strain evidence="3 5">CBS 781.70</strain>
    </source>
</reference>
<feature type="region of interest" description="Disordered" evidence="1">
    <location>
        <begin position="611"/>
        <end position="703"/>
    </location>
</feature>
<dbReference type="Pfam" id="PF08729">
    <property type="entry name" value="HUN"/>
    <property type="match status" value="1"/>
</dbReference>
<feature type="compositionally biased region" description="Acidic residues" evidence="1">
    <location>
        <begin position="460"/>
        <end position="477"/>
    </location>
</feature>
<evidence type="ECO:0000259" key="2">
    <source>
        <dbReference type="Pfam" id="PF08729"/>
    </source>
</evidence>
<protein>
    <recommendedName>
        <fullName evidence="2">Hpc2-related domain-containing protein</fullName>
    </recommendedName>
</protein>
<accession>A0A6G1GIG9</accession>
<dbReference type="GeneID" id="54421507"/>
<reference evidence="5" key="3">
    <citation type="submission" date="2025-04" db="UniProtKB">
        <authorList>
            <consortium name="RefSeq"/>
        </authorList>
    </citation>
    <scope>IDENTIFICATION</scope>
    <source>
        <strain evidence="5">CBS 781.70</strain>
    </source>
</reference>
<feature type="region of interest" description="Disordered" evidence="1">
    <location>
        <begin position="449"/>
        <end position="500"/>
    </location>
</feature>
<gene>
    <name evidence="3 5" type="ORF">P152DRAFT_470058</name>
</gene>
<feature type="compositionally biased region" description="Pro residues" evidence="1">
    <location>
        <begin position="16"/>
        <end position="35"/>
    </location>
</feature>
<evidence type="ECO:0000313" key="5">
    <source>
        <dbReference type="RefSeq" id="XP_033539291.1"/>
    </source>
</evidence>
<proteinExistence type="predicted"/>
<reference evidence="5" key="2">
    <citation type="submission" date="2020-04" db="EMBL/GenBank/DDBJ databases">
        <authorList>
            <consortium name="NCBI Genome Project"/>
        </authorList>
    </citation>
    <scope>NUCLEOTIDE SEQUENCE</scope>
    <source>
        <strain evidence="5">CBS 781.70</strain>
    </source>
</reference>
<evidence type="ECO:0000256" key="1">
    <source>
        <dbReference type="SAM" id="MobiDB-lite"/>
    </source>
</evidence>
<feature type="compositionally biased region" description="Polar residues" evidence="1">
    <location>
        <begin position="292"/>
        <end position="301"/>
    </location>
</feature>
<feature type="compositionally biased region" description="Basic and acidic residues" evidence="1">
    <location>
        <begin position="491"/>
        <end position="500"/>
    </location>
</feature>
<dbReference type="RefSeq" id="XP_033539291.1">
    <property type="nucleotide sequence ID" value="XM_033680937.1"/>
</dbReference>
<dbReference type="OrthoDB" id="5576775at2759"/>
<feature type="compositionally biased region" description="Low complexity" evidence="1">
    <location>
        <begin position="122"/>
        <end position="133"/>
    </location>
</feature>
<feature type="compositionally biased region" description="Low complexity" evidence="1">
    <location>
        <begin position="58"/>
        <end position="81"/>
    </location>
</feature>
<feature type="compositionally biased region" description="Low complexity" evidence="1">
    <location>
        <begin position="272"/>
        <end position="287"/>
    </location>
</feature>
<evidence type="ECO:0000313" key="4">
    <source>
        <dbReference type="Proteomes" id="UP000504638"/>
    </source>
</evidence>
<keyword evidence="4" id="KW-1185">Reference proteome</keyword>
<sequence>MDVDQQSSSPALSSAPPTPENPQFTPPPLLGPPPNASHHPHEAFGMNSQFQNNHDVATAKTSATSTSNTAASALTTVTAPAKRTRKKREAAAPADEKEKSKEKKPRKPRATKQSVAKELSRTQQPAATAAAPPATIPSWTERKPRPPLMFPQMPRSPSPVHDPVIMHQSPPNPHPSASSMPSPPMQSRGEPHQNVYTNPNLSHIAAPSTPRPASRGQIFDPIRGAARENTASQNAPVSPSHPHVNRASASPSITSLIDPPVAPAPHASRIGSTSAPSVPVSPHASISRPAPIQSNGSTINQPLVPPPPTALLGTVPPPSNFPTEMEVDQPSSRPATTAPPSKSATPSNAPTPPTKPARAKEAPPPLPGSGLLPSIGGPSSTNGTSTNGKFGANIWLTFPLKGRTNVTINYAREVEQKYGFAALHPRLAARNERKRLIAAAGADLEREINAKKPKGSGDDMSVDLSDEEAVSVDEAENEMSGLEGQAAKKSKGSEPHPMIKEMGLDPELYYVGKDGRLIRRRKRKTEDYDRNDDFIDDTEMAWQEQALMAKDGFFVYSGPLVVEGDKQVERADGSTSKPPSTRGRGRGRRSATHTHGVTHADLAAAHAQIAPAPGAARSGSVPAHSLPINAPPANPHGTVALRADGLPTSGPGSRGGRGSRARGGTTVRKPRVTKAERARMDEEKRERERVGAGLRGGHHGVGNHGGVGLGQGEMGGGGAGKTAVPVLGVPTGLTMQAAYPGPGH</sequence>
<dbReference type="InterPro" id="IPR014840">
    <property type="entry name" value="HRD"/>
</dbReference>
<feature type="compositionally biased region" description="Polar residues" evidence="1">
    <location>
        <begin position="46"/>
        <end position="55"/>
    </location>
</feature>
<organism evidence="3">
    <name type="scientific">Eremomyces bilateralis CBS 781.70</name>
    <dbReference type="NCBI Taxonomy" id="1392243"/>
    <lineage>
        <taxon>Eukaryota</taxon>
        <taxon>Fungi</taxon>
        <taxon>Dikarya</taxon>
        <taxon>Ascomycota</taxon>
        <taxon>Pezizomycotina</taxon>
        <taxon>Dothideomycetes</taxon>
        <taxon>Dothideomycetes incertae sedis</taxon>
        <taxon>Eremomycetales</taxon>
        <taxon>Eremomycetaceae</taxon>
        <taxon>Eremomyces</taxon>
    </lineage>
</organism>
<name>A0A6G1GIG9_9PEZI</name>
<feature type="compositionally biased region" description="Basic and acidic residues" evidence="1">
    <location>
        <begin position="673"/>
        <end position="690"/>
    </location>
</feature>
<feature type="compositionally biased region" description="Basic residues" evidence="1">
    <location>
        <begin position="583"/>
        <end position="592"/>
    </location>
</feature>
<feature type="compositionally biased region" description="Low complexity" evidence="1">
    <location>
        <begin position="368"/>
        <end position="380"/>
    </location>
</feature>
<feature type="domain" description="Hpc2-related" evidence="2">
    <location>
        <begin position="521"/>
        <end position="560"/>
    </location>
</feature>
<feature type="region of interest" description="Disordered" evidence="1">
    <location>
        <begin position="566"/>
        <end position="595"/>
    </location>
</feature>
<feature type="compositionally biased region" description="Pro residues" evidence="1">
    <location>
        <begin position="303"/>
        <end position="320"/>
    </location>
</feature>
<feature type="compositionally biased region" description="Pro residues" evidence="1">
    <location>
        <begin position="146"/>
        <end position="157"/>
    </location>
</feature>
<feature type="compositionally biased region" description="Low complexity" evidence="1">
    <location>
        <begin position="330"/>
        <end position="348"/>
    </location>
</feature>
<dbReference type="AlphaFoldDB" id="A0A6G1GIG9"/>